<organism evidence="2">
    <name type="scientific">Magallana gigas</name>
    <name type="common">Pacific oyster</name>
    <name type="synonym">Crassostrea gigas</name>
    <dbReference type="NCBI Taxonomy" id="29159"/>
    <lineage>
        <taxon>Eukaryota</taxon>
        <taxon>Metazoa</taxon>
        <taxon>Spiralia</taxon>
        <taxon>Lophotrochozoa</taxon>
        <taxon>Mollusca</taxon>
        <taxon>Bivalvia</taxon>
        <taxon>Autobranchia</taxon>
        <taxon>Pteriomorphia</taxon>
        <taxon>Ostreida</taxon>
        <taxon>Ostreoidea</taxon>
        <taxon>Ostreidae</taxon>
        <taxon>Magallana</taxon>
    </lineage>
</organism>
<gene>
    <name evidence="2" type="ORF">CGI_10020653</name>
</gene>
<dbReference type="Pfam" id="PF00583">
    <property type="entry name" value="Acetyltransf_1"/>
    <property type="match status" value="1"/>
</dbReference>
<dbReference type="HOGENOM" id="CLU_054109_0_0_1"/>
<dbReference type="InterPro" id="IPR016181">
    <property type="entry name" value="Acyl_CoA_acyltransferase"/>
</dbReference>
<dbReference type="InterPro" id="IPR052729">
    <property type="entry name" value="Acyl/Acetyltrans_Enzymes"/>
</dbReference>
<protein>
    <recommendedName>
        <fullName evidence="1">N-acetyltransferase domain-containing protein</fullName>
    </recommendedName>
</protein>
<dbReference type="Gene3D" id="3.40.630.90">
    <property type="match status" value="1"/>
</dbReference>
<dbReference type="Gene3D" id="3.40.630.30">
    <property type="match status" value="2"/>
</dbReference>
<dbReference type="Pfam" id="PF13508">
    <property type="entry name" value="Acetyltransf_7"/>
    <property type="match status" value="1"/>
</dbReference>
<evidence type="ECO:0000313" key="2">
    <source>
        <dbReference type="EMBL" id="EKC39078.1"/>
    </source>
</evidence>
<evidence type="ECO:0000259" key="1">
    <source>
        <dbReference type="PROSITE" id="PS51186"/>
    </source>
</evidence>
<dbReference type="SUPFAM" id="SSF55729">
    <property type="entry name" value="Acyl-CoA N-acyltransferases (Nat)"/>
    <property type="match status" value="2"/>
</dbReference>
<dbReference type="EMBL" id="JH818576">
    <property type="protein sequence ID" value="EKC39078.1"/>
    <property type="molecule type" value="Genomic_DNA"/>
</dbReference>
<sequence>MKRADLPSLYALLAENKWNMEMSYLECDFHTDPSGLTVVVKDNGELIRHCGFLAHSDIIACARMNIIKEEYRHLGIGKQMFREIMKVMGDRLYHQTLGVLALGFLEEVEVEVDEKVDEEVVWLRLSDSTEDIRYEIRPMKRADLPSLYALLAENKWNMEMSYLECVFNTDPTGLVVVVKDNGEVIGHNGILAHSDTIASSGMNVVKDEYRKLGIGKQMFRDVMKVMGDRNVGGTSLSNRITFYAQFGWTIKSYTFHYNQGPVNPEFIADVPEGDFEIVSARDIKFDDVIAYDSEIHTVPRPVYISNWAEHQLANTYVALNSGRVVGYGVVRPSDVGYKMYPLYADDPKIAKALFCRLASHIPAGHDLIFTQPIDNDQANAMVAGNKLTSYLSMTRLYNKWNIPVDIKRVYSVSTTEYGII</sequence>
<feature type="domain" description="N-acetyltransferase" evidence="1">
    <location>
        <begin position="1"/>
        <end position="128"/>
    </location>
</feature>
<dbReference type="InterPro" id="IPR000182">
    <property type="entry name" value="GNAT_dom"/>
</dbReference>
<dbReference type="InterPro" id="IPR041496">
    <property type="entry name" value="YitH/HolE_GNAT"/>
</dbReference>
<feature type="domain" description="N-acetyltransferase" evidence="1">
    <location>
        <begin position="134"/>
        <end position="269"/>
    </location>
</feature>
<name>K1QZL6_MAGGI</name>
<accession>K1QZL6</accession>
<dbReference type="PROSITE" id="PS51186">
    <property type="entry name" value="GNAT"/>
    <property type="match status" value="2"/>
</dbReference>
<dbReference type="CDD" id="cd04301">
    <property type="entry name" value="NAT_SF"/>
    <property type="match status" value="1"/>
</dbReference>
<dbReference type="PANTHER" id="PTHR47237:SF1">
    <property type="entry name" value="SLL0310 PROTEIN"/>
    <property type="match status" value="1"/>
</dbReference>
<dbReference type="InParanoid" id="K1QZL6"/>
<dbReference type="Pfam" id="PF18014">
    <property type="entry name" value="Acetyltransf_18"/>
    <property type="match status" value="1"/>
</dbReference>
<dbReference type="PANTHER" id="PTHR47237">
    <property type="entry name" value="SLL0310 PROTEIN"/>
    <property type="match status" value="1"/>
</dbReference>
<dbReference type="GO" id="GO:0016747">
    <property type="term" value="F:acyltransferase activity, transferring groups other than amino-acyl groups"/>
    <property type="evidence" value="ECO:0007669"/>
    <property type="project" value="InterPro"/>
</dbReference>
<proteinExistence type="predicted"/>
<reference evidence="2" key="1">
    <citation type="journal article" date="2012" name="Nature">
        <title>The oyster genome reveals stress adaptation and complexity of shell formation.</title>
        <authorList>
            <person name="Zhang G."/>
            <person name="Fang X."/>
            <person name="Guo X."/>
            <person name="Li L."/>
            <person name="Luo R."/>
            <person name="Xu F."/>
            <person name="Yang P."/>
            <person name="Zhang L."/>
            <person name="Wang X."/>
            <person name="Qi H."/>
            <person name="Xiong Z."/>
            <person name="Que H."/>
            <person name="Xie Y."/>
            <person name="Holland P.W."/>
            <person name="Paps J."/>
            <person name="Zhu Y."/>
            <person name="Wu F."/>
            <person name="Chen Y."/>
            <person name="Wang J."/>
            <person name="Peng C."/>
            <person name="Meng J."/>
            <person name="Yang L."/>
            <person name="Liu J."/>
            <person name="Wen B."/>
            <person name="Zhang N."/>
            <person name="Huang Z."/>
            <person name="Zhu Q."/>
            <person name="Feng Y."/>
            <person name="Mount A."/>
            <person name="Hedgecock D."/>
            <person name="Xu Z."/>
            <person name="Liu Y."/>
            <person name="Domazet-Loso T."/>
            <person name="Du Y."/>
            <person name="Sun X."/>
            <person name="Zhang S."/>
            <person name="Liu B."/>
            <person name="Cheng P."/>
            <person name="Jiang X."/>
            <person name="Li J."/>
            <person name="Fan D."/>
            <person name="Wang W."/>
            <person name="Fu W."/>
            <person name="Wang T."/>
            <person name="Wang B."/>
            <person name="Zhang J."/>
            <person name="Peng Z."/>
            <person name="Li Y."/>
            <person name="Li N."/>
            <person name="Wang J."/>
            <person name="Chen M."/>
            <person name="He Y."/>
            <person name="Tan F."/>
            <person name="Song X."/>
            <person name="Zheng Q."/>
            <person name="Huang R."/>
            <person name="Yang H."/>
            <person name="Du X."/>
            <person name="Chen L."/>
            <person name="Yang M."/>
            <person name="Gaffney P.M."/>
            <person name="Wang S."/>
            <person name="Luo L."/>
            <person name="She Z."/>
            <person name="Ming Y."/>
            <person name="Huang W."/>
            <person name="Zhang S."/>
            <person name="Huang B."/>
            <person name="Zhang Y."/>
            <person name="Qu T."/>
            <person name="Ni P."/>
            <person name="Miao G."/>
            <person name="Wang J."/>
            <person name="Wang Q."/>
            <person name="Steinberg C.E."/>
            <person name="Wang H."/>
            <person name="Li N."/>
            <person name="Qian L."/>
            <person name="Zhang G."/>
            <person name="Li Y."/>
            <person name="Yang H."/>
            <person name="Liu X."/>
            <person name="Wang J."/>
            <person name="Yin Y."/>
            <person name="Wang J."/>
        </authorList>
    </citation>
    <scope>NUCLEOTIDE SEQUENCE [LARGE SCALE GENOMIC DNA]</scope>
    <source>
        <strain evidence="2">05x7-T-G4-1.051#20</strain>
    </source>
</reference>
<dbReference type="AlphaFoldDB" id="K1QZL6"/>